<accession>A0ABM3RJN8</accession>
<name>A0ABM3RJN8_SPIOL</name>
<dbReference type="GeneID" id="130470214"/>
<feature type="region of interest" description="Disordered" evidence="1">
    <location>
        <begin position="276"/>
        <end position="296"/>
    </location>
</feature>
<dbReference type="RefSeq" id="XP_056695836.1">
    <property type="nucleotide sequence ID" value="XM_056839858.1"/>
</dbReference>
<feature type="domain" description="Transposase MuDR plant" evidence="2">
    <location>
        <begin position="313"/>
        <end position="367"/>
    </location>
</feature>
<proteinExistence type="predicted"/>
<evidence type="ECO:0000313" key="3">
    <source>
        <dbReference type="Proteomes" id="UP000813463"/>
    </source>
</evidence>
<reference evidence="3" key="1">
    <citation type="journal article" date="2021" name="Nat. Commun.">
        <title>Genomic analyses provide insights into spinach domestication and the genetic basis of agronomic traits.</title>
        <authorList>
            <person name="Cai X."/>
            <person name="Sun X."/>
            <person name="Xu C."/>
            <person name="Sun H."/>
            <person name="Wang X."/>
            <person name="Ge C."/>
            <person name="Zhang Z."/>
            <person name="Wang Q."/>
            <person name="Fei Z."/>
            <person name="Jiao C."/>
            <person name="Wang Q."/>
        </authorList>
    </citation>
    <scope>NUCLEOTIDE SEQUENCE [LARGE SCALE GENOMIC DNA]</scope>
    <source>
        <strain evidence="3">cv. Varoflay</strain>
    </source>
</reference>
<reference evidence="4" key="2">
    <citation type="submission" date="2025-08" db="UniProtKB">
        <authorList>
            <consortium name="RefSeq"/>
        </authorList>
    </citation>
    <scope>IDENTIFICATION</scope>
    <source>
        <tissue evidence="4">Leaf</tissue>
    </source>
</reference>
<keyword evidence="3" id="KW-1185">Reference proteome</keyword>
<dbReference type="PANTHER" id="PTHR31973">
    <property type="entry name" value="POLYPROTEIN, PUTATIVE-RELATED"/>
    <property type="match status" value="1"/>
</dbReference>
<evidence type="ECO:0000256" key="1">
    <source>
        <dbReference type="SAM" id="MobiDB-lite"/>
    </source>
</evidence>
<gene>
    <name evidence="4" type="primary">LOC130470214</name>
</gene>
<organism evidence="3 4">
    <name type="scientific">Spinacia oleracea</name>
    <name type="common">Spinach</name>
    <dbReference type="NCBI Taxonomy" id="3562"/>
    <lineage>
        <taxon>Eukaryota</taxon>
        <taxon>Viridiplantae</taxon>
        <taxon>Streptophyta</taxon>
        <taxon>Embryophyta</taxon>
        <taxon>Tracheophyta</taxon>
        <taxon>Spermatophyta</taxon>
        <taxon>Magnoliopsida</taxon>
        <taxon>eudicotyledons</taxon>
        <taxon>Gunneridae</taxon>
        <taxon>Pentapetalae</taxon>
        <taxon>Caryophyllales</taxon>
        <taxon>Chenopodiaceae</taxon>
        <taxon>Chenopodioideae</taxon>
        <taxon>Anserineae</taxon>
        <taxon>Spinacia</taxon>
    </lineage>
</organism>
<protein>
    <recommendedName>
        <fullName evidence="2">Transposase MuDR plant domain-containing protein</fullName>
    </recommendedName>
</protein>
<evidence type="ECO:0000259" key="2">
    <source>
        <dbReference type="Pfam" id="PF03108"/>
    </source>
</evidence>
<dbReference type="Proteomes" id="UP000813463">
    <property type="component" value="Chromosome 3"/>
</dbReference>
<evidence type="ECO:0000313" key="4">
    <source>
        <dbReference type="RefSeq" id="XP_056695836.1"/>
    </source>
</evidence>
<dbReference type="InterPro" id="IPR004332">
    <property type="entry name" value="Transposase_MuDR"/>
</dbReference>
<dbReference type="Pfam" id="PF03108">
    <property type="entry name" value="DBD_Tnp_Mut"/>
    <property type="match status" value="1"/>
</dbReference>
<dbReference type="PANTHER" id="PTHR31973:SF187">
    <property type="entry name" value="MUTATOR TRANSPOSASE MUDRA PROTEIN"/>
    <property type="match status" value="1"/>
</dbReference>
<sequence length="585" mass="66279">MQSDNTVVIKIRLGGCFVPKSIGKNRHIICWNGGVVFSKKKASISKMSVHFIREAVVHGFMFYNMKVPRNFHVFYKQKGRTFTTGKREIVNVEEVKGLLETVNKEGVLEVFVPSKQIVNPLNDHTSLSTLEPTPRLNEGVSTLEITPKFKTVARKDSAKGKGNLQAEGPGEGIAEVKGKSRAIKKLFDDEENGCGSSSSSEFSDLGIEWEAGEEEGYEDGEEWFRQTTGEILSDINGSFGEDEESDEDGRVVKDPRVQINDNIDCNEVRIQEEIEGDSDELRSLAGDSDEDLDNSPWFNGETDFTKPIKLVEKLKFNNVYVLRKALRVHAIEHRYEFYFLHNDGTRITTRCKKRCGCLYNKKRSRLPKCSCEEGVKCFFKIHATKLVKQETWQIKSLILKHLCMRSMVNNNVTSEYIAERYLEEFRSGAFFRVKQLQERVSNELGIKVGYTKAWIARCIAKLIIYGSASEQYARVWDYGKAVMQNSKGSDVHIVVNGIEQPEPPLFLRMFIGLAPLKDGFVRGCRPIIGVDGCHLKGAYPGQILVAVSKDGNNNIFPLAWATVEIENTETWEWFLECVKSMLRSD</sequence>